<keyword evidence="2 8" id="KW-0813">Transport</keyword>
<evidence type="ECO:0000313" key="10">
    <source>
        <dbReference type="Proteomes" id="UP001499854"/>
    </source>
</evidence>
<evidence type="ECO:0000256" key="3">
    <source>
        <dbReference type="ARBA" id="ARBA00022723"/>
    </source>
</evidence>
<evidence type="ECO:0000256" key="6">
    <source>
        <dbReference type="ARBA" id="ARBA00023014"/>
    </source>
</evidence>
<accession>A0ABP5E4A0</accession>
<evidence type="ECO:0000256" key="2">
    <source>
        <dbReference type="ARBA" id="ARBA00022448"/>
    </source>
</evidence>
<keyword evidence="4 8" id="KW-0249">Electron transport</keyword>
<reference evidence="10" key="1">
    <citation type="journal article" date="2019" name="Int. J. Syst. Evol. Microbiol.">
        <title>The Global Catalogue of Microorganisms (GCM) 10K type strain sequencing project: providing services to taxonomists for standard genome sequencing and annotation.</title>
        <authorList>
            <consortium name="The Broad Institute Genomics Platform"/>
            <consortium name="The Broad Institute Genome Sequencing Center for Infectious Disease"/>
            <person name="Wu L."/>
            <person name="Ma J."/>
        </authorList>
    </citation>
    <scope>NUCLEOTIDE SEQUENCE [LARGE SCALE GENOMIC DNA]</scope>
    <source>
        <strain evidence="10">JCM 16013</strain>
    </source>
</reference>
<evidence type="ECO:0000256" key="7">
    <source>
        <dbReference type="ARBA" id="ARBA00023291"/>
    </source>
</evidence>
<dbReference type="PANTHER" id="PTHR36923:SF3">
    <property type="entry name" value="FERREDOXIN"/>
    <property type="match status" value="1"/>
</dbReference>
<keyword evidence="6 8" id="KW-0411">Iron-sulfur</keyword>
<dbReference type="PRINTS" id="PR00352">
    <property type="entry name" value="3FE4SFRDOXIN"/>
</dbReference>
<evidence type="ECO:0000256" key="4">
    <source>
        <dbReference type="ARBA" id="ARBA00022982"/>
    </source>
</evidence>
<dbReference type="PANTHER" id="PTHR36923">
    <property type="entry name" value="FERREDOXIN"/>
    <property type="match status" value="1"/>
</dbReference>
<comment type="cofactor">
    <cofactor evidence="1">
        <name>[3Fe-4S] cluster</name>
        <dbReference type="ChEBI" id="CHEBI:21137"/>
    </cofactor>
</comment>
<dbReference type="SUPFAM" id="SSF54862">
    <property type="entry name" value="4Fe-4S ferredoxins"/>
    <property type="match status" value="1"/>
</dbReference>
<evidence type="ECO:0000256" key="1">
    <source>
        <dbReference type="ARBA" id="ARBA00001927"/>
    </source>
</evidence>
<organism evidence="9 10">
    <name type="scientific">Catenulispora subtropica</name>
    <dbReference type="NCBI Taxonomy" id="450798"/>
    <lineage>
        <taxon>Bacteria</taxon>
        <taxon>Bacillati</taxon>
        <taxon>Actinomycetota</taxon>
        <taxon>Actinomycetes</taxon>
        <taxon>Catenulisporales</taxon>
        <taxon>Catenulisporaceae</taxon>
        <taxon>Catenulispora</taxon>
    </lineage>
</organism>
<dbReference type="InterPro" id="IPR051269">
    <property type="entry name" value="Fe-S_cluster_ET"/>
</dbReference>
<dbReference type="Pfam" id="PF13370">
    <property type="entry name" value="Fer4_13"/>
    <property type="match status" value="1"/>
</dbReference>
<dbReference type="InterPro" id="IPR001080">
    <property type="entry name" value="3Fe4S_ferredoxin"/>
</dbReference>
<keyword evidence="5 8" id="KW-0408">Iron</keyword>
<protein>
    <recommendedName>
        <fullName evidence="8">Ferredoxin</fullName>
    </recommendedName>
</protein>
<keyword evidence="10" id="KW-1185">Reference proteome</keyword>
<evidence type="ECO:0000256" key="5">
    <source>
        <dbReference type="ARBA" id="ARBA00023004"/>
    </source>
</evidence>
<dbReference type="EMBL" id="BAAAQM010000044">
    <property type="protein sequence ID" value="GAA1990628.1"/>
    <property type="molecule type" value="Genomic_DNA"/>
</dbReference>
<evidence type="ECO:0000256" key="8">
    <source>
        <dbReference type="RuleBase" id="RU368020"/>
    </source>
</evidence>
<sequence length="75" mass="8039">MSHADGERLRVAADRTKCCGSGMCTLNVPDVFDQDPDEGLVIVLDPEPPQELHHAVEDAVELCPASAIRVARLSA</sequence>
<keyword evidence="7" id="KW-0003">3Fe-4S</keyword>
<dbReference type="Gene3D" id="3.30.70.20">
    <property type="match status" value="1"/>
</dbReference>
<gene>
    <name evidence="9" type="ORF">GCM10009838_62330</name>
</gene>
<proteinExistence type="predicted"/>
<comment type="function">
    <text evidence="8">Ferredoxins are iron-sulfur proteins that transfer electrons in a wide variety of metabolic reactions.</text>
</comment>
<comment type="caution">
    <text evidence="9">The sequence shown here is derived from an EMBL/GenBank/DDBJ whole genome shotgun (WGS) entry which is preliminary data.</text>
</comment>
<evidence type="ECO:0000313" key="9">
    <source>
        <dbReference type="EMBL" id="GAA1990628.1"/>
    </source>
</evidence>
<name>A0ABP5E4A0_9ACTN</name>
<keyword evidence="3 8" id="KW-0479">Metal-binding</keyword>
<dbReference type="Proteomes" id="UP001499854">
    <property type="component" value="Unassembled WGS sequence"/>
</dbReference>